<feature type="transmembrane region" description="Helical" evidence="2">
    <location>
        <begin position="16"/>
        <end position="36"/>
    </location>
</feature>
<gene>
    <name evidence="3" type="ORF">CKAH01_08868</name>
</gene>
<comment type="caution">
    <text evidence="3">The sequence shown here is derived from an EMBL/GenBank/DDBJ whole genome shotgun (WGS) entry which is preliminary data.</text>
</comment>
<keyword evidence="2" id="KW-0472">Membrane</keyword>
<name>A0AAD9Y1V2_COLKA</name>
<evidence type="ECO:0000313" key="4">
    <source>
        <dbReference type="Proteomes" id="UP001281614"/>
    </source>
</evidence>
<dbReference type="EMBL" id="VYYT01000566">
    <property type="protein sequence ID" value="KAK2731712.1"/>
    <property type="molecule type" value="Genomic_DNA"/>
</dbReference>
<protein>
    <submittedName>
        <fullName evidence="3">Uncharacterized protein</fullName>
    </submittedName>
</protein>
<feature type="compositionally biased region" description="Basic and acidic residues" evidence="1">
    <location>
        <begin position="240"/>
        <end position="258"/>
    </location>
</feature>
<reference evidence="3" key="1">
    <citation type="submission" date="2023-02" db="EMBL/GenBank/DDBJ databases">
        <title>Colletotrichum kahawae CIFC_Que2 genome sequencing and assembly.</title>
        <authorList>
            <person name="Baroncelli R."/>
        </authorList>
    </citation>
    <scope>NUCLEOTIDE SEQUENCE</scope>
    <source>
        <strain evidence="3">CIFC_Que2</strain>
    </source>
</reference>
<feature type="transmembrane region" description="Helical" evidence="2">
    <location>
        <begin position="142"/>
        <end position="165"/>
    </location>
</feature>
<evidence type="ECO:0000313" key="3">
    <source>
        <dbReference type="EMBL" id="KAK2731712.1"/>
    </source>
</evidence>
<dbReference type="Proteomes" id="UP001281614">
    <property type="component" value="Unassembled WGS sequence"/>
</dbReference>
<keyword evidence="2" id="KW-1133">Transmembrane helix</keyword>
<dbReference type="AlphaFoldDB" id="A0AAD9Y1V2"/>
<feature type="transmembrane region" description="Helical" evidence="2">
    <location>
        <begin position="185"/>
        <end position="209"/>
    </location>
</feature>
<feature type="region of interest" description="Disordered" evidence="1">
    <location>
        <begin position="216"/>
        <end position="288"/>
    </location>
</feature>
<accession>A0AAD9Y1V2</accession>
<organism evidence="3 4">
    <name type="scientific">Colletotrichum kahawae</name>
    <name type="common">Coffee berry disease fungus</name>
    <dbReference type="NCBI Taxonomy" id="34407"/>
    <lineage>
        <taxon>Eukaryota</taxon>
        <taxon>Fungi</taxon>
        <taxon>Dikarya</taxon>
        <taxon>Ascomycota</taxon>
        <taxon>Pezizomycotina</taxon>
        <taxon>Sordariomycetes</taxon>
        <taxon>Hypocreomycetidae</taxon>
        <taxon>Glomerellales</taxon>
        <taxon>Glomerellaceae</taxon>
        <taxon>Colletotrichum</taxon>
        <taxon>Colletotrichum gloeosporioides species complex</taxon>
    </lineage>
</organism>
<keyword evidence="2" id="KW-0812">Transmembrane</keyword>
<proteinExistence type="predicted"/>
<sequence length="288" mass="30971">MSWGTHLGGLCSSTTWSFFVVFALVLLTGNVAYADVCNYDGGWSLRSASSCTSIASQRCGSTWDDSQVLCCPDRYVCSGKSDFENQYCCKDKDSCTEEAIKDPKCPDPTMSLWGTNDTNPISSGLWCCAPGNMGVYKNSGEIGGLAFLCTGTAETALATGLYSAVPQSQCSMSSSEDSSASVPAGAIAGGVVGGVAGIALVIAGMYFFLKKKKRRDPSEQPSTEAPTQEGQPWPQQLRVDSQRSWRRPSELETVEPRLEMNGVKPTYELDAAEEQERDRDISPLSPPR</sequence>
<keyword evidence="4" id="KW-1185">Reference proteome</keyword>
<feature type="compositionally biased region" description="Polar residues" evidence="1">
    <location>
        <begin position="219"/>
        <end position="234"/>
    </location>
</feature>
<evidence type="ECO:0000256" key="1">
    <source>
        <dbReference type="SAM" id="MobiDB-lite"/>
    </source>
</evidence>
<evidence type="ECO:0000256" key="2">
    <source>
        <dbReference type="SAM" id="Phobius"/>
    </source>
</evidence>